<dbReference type="AlphaFoldDB" id="A0A839HQT1"/>
<evidence type="ECO:0000313" key="2">
    <source>
        <dbReference type="EMBL" id="MBB1161800.1"/>
    </source>
</evidence>
<dbReference type="EMBL" id="JACIVI010000001">
    <property type="protein sequence ID" value="MBB1161800.1"/>
    <property type="molecule type" value="Genomic_DNA"/>
</dbReference>
<proteinExistence type="predicted"/>
<evidence type="ECO:0000256" key="1">
    <source>
        <dbReference type="SAM" id="MobiDB-lite"/>
    </source>
</evidence>
<dbReference type="Proteomes" id="UP000586093">
    <property type="component" value="Unassembled WGS sequence"/>
</dbReference>
<accession>A0A839HQT1</accession>
<dbReference type="RefSeq" id="WP_182662862.1">
    <property type="nucleotide sequence ID" value="NZ_JACIVI010000001.1"/>
</dbReference>
<gene>
    <name evidence="2" type="ORF">H4F90_07400</name>
</gene>
<feature type="region of interest" description="Disordered" evidence="1">
    <location>
        <begin position="49"/>
        <end position="96"/>
    </location>
</feature>
<organism evidence="2 3">
    <name type="scientific">Aquariibacter albus</name>
    <dbReference type="NCBI Taxonomy" id="2759899"/>
    <lineage>
        <taxon>Bacteria</taxon>
        <taxon>Pseudomonadati</taxon>
        <taxon>Pseudomonadota</taxon>
        <taxon>Betaproteobacteria</taxon>
        <taxon>Burkholderiales</taxon>
        <taxon>Sphaerotilaceae</taxon>
        <taxon>Aquariibacter</taxon>
    </lineage>
</organism>
<protein>
    <submittedName>
        <fullName evidence="2">Uncharacterized protein</fullName>
    </submittedName>
</protein>
<name>A0A839HQT1_9BURK</name>
<feature type="compositionally biased region" description="Low complexity" evidence="1">
    <location>
        <begin position="49"/>
        <end position="71"/>
    </location>
</feature>
<comment type="caution">
    <text evidence="2">The sequence shown here is derived from an EMBL/GenBank/DDBJ whole genome shotgun (WGS) entry which is preliminary data.</text>
</comment>
<keyword evidence="3" id="KW-1185">Reference proteome</keyword>
<sequence length="96" mass="9737">MKPRHAGWGWLLLAVANLGAALFIGLMAWTLGQAAAPFEAVPARPRLAAAASGARAAPPPAADVAAATRAPMGGEASPDWARPAELSPHHFGVPGR</sequence>
<reference evidence="2 3" key="1">
    <citation type="submission" date="2020-08" db="EMBL/GenBank/DDBJ databases">
        <title>Aquariorum lacteus gen. nov., sp. nov., a new member of the family Comamonadaceae, isolated from freshwater aquarium.</title>
        <authorList>
            <person name="Chun S.-J."/>
        </authorList>
    </citation>
    <scope>NUCLEOTIDE SEQUENCE [LARGE SCALE GENOMIC DNA]</scope>
    <source>
        <strain evidence="2 3">SJAQ100</strain>
    </source>
</reference>
<evidence type="ECO:0000313" key="3">
    <source>
        <dbReference type="Proteomes" id="UP000586093"/>
    </source>
</evidence>